<dbReference type="EMBL" id="DSJT01000005">
    <property type="protein sequence ID" value="HEF87022.1"/>
    <property type="molecule type" value="Genomic_DNA"/>
</dbReference>
<sequence>MTAEAYRKPSSYEPSKTFIIEIPLKSRKRVVSLRVDEDALAVIDKFVAKRGFGSRTLLISRLVEALAEGLKENPENIDKVALTLKIGSKDFTAFISLNS</sequence>
<accession>A0A7C2FEJ3</accession>
<proteinExistence type="predicted"/>
<protein>
    <submittedName>
        <fullName evidence="1">Uncharacterized protein</fullName>
    </submittedName>
</protein>
<name>A0A7C2FEJ3_9CREN</name>
<dbReference type="AlphaFoldDB" id="A0A7C2FEJ3"/>
<comment type="caution">
    <text evidence="1">The sequence shown here is derived from an EMBL/GenBank/DDBJ whole genome shotgun (WGS) entry which is preliminary data.</text>
</comment>
<reference evidence="1" key="1">
    <citation type="journal article" date="2020" name="mSystems">
        <title>Genome- and Community-Level Interaction Insights into Carbon Utilization and Element Cycling Functions of Hydrothermarchaeota in Hydrothermal Sediment.</title>
        <authorList>
            <person name="Zhou Z."/>
            <person name="Liu Y."/>
            <person name="Xu W."/>
            <person name="Pan J."/>
            <person name="Luo Z.H."/>
            <person name="Li M."/>
        </authorList>
    </citation>
    <scope>NUCLEOTIDE SEQUENCE [LARGE SCALE GENOMIC DNA]</scope>
    <source>
        <strain evidence="1">SpSt-23</strain>
    </source>
</reference>
<gene>
    <name evidence="1" type="ORF">ENP55_01685</name>
</gene>
<evidence type="ECO:0000313" key="1">
    <source>
        <dbReference type="EMBL" id="HEF87022.1"/>
    </source>
</evidence>
<organism evidence="1">
    <name type="scientific">Thermosphaera aggregans</name>
    <dbReference type="NCBI Taxonomy" id="54254"/>
    <lineage>
        <taxon>Archaea</taxon>
        <taxon>Thermoproteota</taxon>
        <taxon>Thermoprotei</taxon>
        <taxon>Desulfurococcales</taxon>
        <taxon>Desulfurococcaceae</taxon>
        <taxon>Thermosphaera</taxon>
    </lineage>
</organism>